<comment type="caution">
    <text evidence="1">The sequence shown here is derived from an EMBL/GenBank/DDBJ whole genome shotgun (WGS) entry which is preliminary data.</text>
</comment>
<protein>
    <submittedName>
        <fullName evidence="1">Nitrogen fixation protein NifQ</fullName>
    </submittedName>
</protein>
<organism evidence="1 2">
    <name type="scientific">Rhizobium fredii</name>
    <name type="common">Sinorhizobium fredii</name>
    <dbReference type="NCBI Taxonomy" id="380"/>
    <lineage>
        <taxon>Bacteria</taxon>
        <taxon>Pseudomonadati</taxon>
        <taxon>Pseudomonadota</taxon>
        <taxon>Alphaproteobacteria</taxon>
        <taxon>Hyphomicrobiales</taxon>
        <taxon>Rhizobiaceae</taxon>
        <taxon>Sinorhizobium/Ensifer group</taxon>
        <taxon>Sinorhizobium</taxon>
    </lineage>
</organism>
<dbReference type="Pfam" id="PF04891">
    <property type="entry name" value="NifQ"/>
    <property type="match status" value="1"/>
</dbReference>
<proteinExistence type="predicted"/>
<dbReference type="GO" id="GO:0009399">
    <property type="term" value="P:nitrogen fixation"/>
    <property type="evidence" value="ECO:0007669"/>
    <property type="project" value="InterPro"/>
</dbReference>
<dbReference type="EMBL" id="NWTC01000044">
    <property type="protein sequence ID" value="PDT44060.1"/>
    <property type="molecule type" value="Genomic_DNA"/>
</dbReference>
<dbReference type="RefSeq" id="WP_097587985.1">
    <property type="nucleotide sequence ID" value="NZ_NWTC01000044.1"/>
</dbReference>
<reference evidence="1 2" key="1">
    <citation type="submission" date="2017-09" db="EMBL/GenBank/DDBJ databases">
        <title>Comparative genomics of rhizobia isolated from Phaseolus vulgaris in China.</title>
        <authorList>
            <person name="Tong W."/>
        </authorList>
    </citation>
    <scope>NUCLEOTIDE SEQUENCE [LARGE SCALE GENOMIC DNA]</scope>
    <source>
        <strain evidence="1 2">PCH1</strain>
    </source>
</reference>
<dbReference type="GO" id="GO:0030151">
    <property type="term" value="F:molybdenum ion binding"/>
    <property type="evidence" value="ECO:0007669"/>
    <property type="project" value="InterPro"/>
</dbReference>
<gene>
    <name evidence="1" type="ORF">CO661_31475</name>
</gene>
<dbReference type="Proteomes" id="UP000220353">
    <property type="component" value="Unassembled WGS sequence"/>
</dbReference>
<dbReference type="AlphaFoldDB" id="A0A2A6LP25"/>
<accession>A0A2A6LP25</accession>
<sequence length="239" mass="26695">MSNLAQVRALSKGRVTLGIRMTDRPGWRQLSELLDLGPWPPTDLEMDFDQYVLACVLSRALEEIDAGEATASEATGLSQVELRDILNRSFPAPTIHVFRLEEVRDSEPGPEEELLRGLLLAHARAGDSASVLFAKIIARRALRHDHLWRELGLFDRVELSRLLASHFPTLAAGNTQNMRWKKYFYRKLCEAEGYSLCTAPSCQQCKELESCFGSEEGESASPVGKVGGEAELKRRLGRL</sequence>
<evidence type="ECO:0000313" key="1">
    <source>
        <dbReference type="EMBL" id="PDT44060.1"/>
    </source>
</evidence>
<evidence type="ECO:0000313" key="2">
    <source>
        <dbReference type="Proteomes" id="UP000220353"/>
    </source>
</evidence>
<name>A0A2A6LP25_RHIFR</name>
<dbReference type="InterPro" id="IPR006975">
    <property type="entry name" value="NifQ"/>
</dbReference>